<evidence type="ECO:0000313" key="10">
    <source>
        <dbReference type="Proteomes" id="UP000095280"/>
    </source>
</evidence>
<keyword evidence="10" id="KW-1185">Reference proteome</keyword>
<proteinExistence type="predicted"/>
<keyword evidence="3" id="KW-0479">Metal-binding</keyword>
<feature type="domain" description="Phorbol-ester/DAG-type" evidence="7">
    <location>
        <begin position="123"/>
        <end position="172"/>
    </location>
</feature>
<evidence type="ECO:0000259" key="8">
    <source>
        <dbReference type="PROSITE" id="PS50200"/>
    </source>
</evidence>
<dbReference type="CDD" id="cd21885">
    <property type="entry name" value="SARAH_RASSF1-like"/>
    <property type="match status" value="1"/>
</dbReference>
<dbReference type="PANTHER" id="PTHR22738">
    <property type="entry name" value="RASSF"/>
    <property type="match status" value="1"/>
</dbReference>
<dbReference type="PROSITE" id="PS50081">
    <property type="entry name" value="ZF_DAG_PE_2"/>
    <property type="match status" value="1"/>
</dbReference>
<evidence type="ECO:0000256" key="2">
    <source>
        <dbReference type="ARBA" id="ARBA00022701"/>
    </source>
</evidence>
<dbReference type="PROSITE" id="PS50200">
    <property type="entry name" value="RA"/>
    <property type="match status" value="1"/>
</dbReference>
<feature type="domain" description="SARAH" evidence="9">
    <location>
        <begin position="451"/>
        <end position="498"/>
    </location>
</feature>
<protein>
    <submittedName>
        <fullName evidence="11">Phorbol-ester/DAG-type domain-containing protein</fullName>
    </submittedName>
</protein>
<dbReference type="GO" id="GO:0005874">
    <property type="term" value="C:microtubule"/>
    <property type="evidence" value="ECO:0007669"/>
    <property type="project" value="UniProtKB-KW"/>
</dbReference>
<feature type="compositionally biased region" description="Basic and acidic residues" evidence="6">
    <location>
        <begin position="121"/>
        <end position="131"/>
    </location>
</feature>
<evidence type="ECO:0000259" key="9">
    <source>
        <dbReference type="PROSITE" id="PS50951"/>
    </source>
</evidence>
<dbReference type="Pfam" id="PF00788">
    <property type="entry name" value="RA"/>
    <property type="match status" value="1"/>
</dbReference>
<dbReference type="WBParaSite" id="maker-uti_cns_0015436-snap-gene-0.2-mRNA-1">
    <property type="protein sequence ID" value="maker-uti_cns_0015436-snap-gene-0.2-mRNA-1"/>
    <property type="gene ID" value="maker-uti_cns_0015436-snap-gene-0.2"/>
</dbReference>
<accession>A0A1I8IR90</accession>
<evidence type="ECO:0000256" key="3">
    <source>
        <dbReference type="ARBA" id="ARBA00022723"/>
    </source>
</evidence>
<keyword evidence="5" id="KW-0206">Cytoskeleton</keyword>
<comment type="subcellular location">
    <subcellularLocation>
        <location evidence="1">Cytoplasm</location>
        <location evidence="1">Cytoskeleton</location>
    </subcellularLocation>
</comment>
<feature type="domain" description="Ras-associating" evidence="8">
    <location>
        <begin position="356"/>
        <end position="437"/>
    </location>
</feature>
<evidence type="ECO:0000256" key="4">
    <source>
        <dbReference type="ARBA" id="ARBA00022833"/>
    </source>
</evidence>
<evidence type="ECO:0000256" key="6">
    <source>
        <dbReference type="SAM" id="MobiDB-lite"/>
    </source>
</evidence>
<dbReference type="SMART" id="SM00109">
    <property type="entry name" value="C1"/>
    <property type="match status" value="1"/>
</dbReference>
<evidence type="ECO:0000256" key="1">
    <source>
        <dbReference type="ARBA" id="ARBA00004245"/>
    </source>
</evidence>
<dbReference type="InterPro" id="IPR000159">
    <property type="entry name" value="RA_dom"/>
</dbReference>
<dbReference type="GO" id="GO:0007165">
    <property type="term" value="P:signal transduction"/>
    <property type="evidence" value="ECO:0007669"/>
    <property type="project" value="InterPro"/>
</dbReference>
<keyword evidence="2" id="KW-0493">Microtubule</keyword>
<dbReference type="Gene3D" id="3.30.60.20">
    <property type="match status" value="1"/>
</dbReference>
<dbReference type="PANTHER" id="PTHR22738:SF10">
    <property type="entry name" value="RAS ASSOCIATION DOMAIN-CONTAINING PROTEIN 1 HOMOLOG"/>
    <property type="match status" value="1"/>
</dbReference>
<evidence type="ECO:0000256" key="5">
    <source>
        <dbReference type="ARBA" id="ARBA00023212"/>
    </source>
</evidence>
<dbReference type="Gene3D" id="3.10.20.90">
    <property type="entry name" value="Phosphatidylinositol 3-kinase Catalytic Subunit, Chain A, domain 1"/>
    <property type="match status" value="1"/>
</dbReference>
<dbReference type="AlphaFoldDB" id="A0A1I8IR90"/>
<evidence type="ECO:0000313" key="11">
    <source>
        <dbReference type="WBParaSite" id="maker-uti_cns_0015436-snap-gene-0.2-mRNA-1"/>
    </source>
</evidence>
<name>A0A1I8IR90_9PLAT</name>
<dbReference type="SUPFAM" id="SSF57889">
    <property type="entry name" value="Cysteine-rich domain"/>
    <property type="match status" value="1"/>
</dbReference>
<dbReference type="InterPro" id="IPR011524">
    <property type="entry name" value="SARAH_dom"/>
</dbReference>
<keyword evidence="5" id="KW-0963">Cytoplasm</keyword>
<dbReference type="InterPro" id="IPR046349">
    <property type="entry name" value="C1-like_sf"/>
</dbReference>
<dbReference type="Proteomes" id="UP000095280">
    <property type="component" value="Unplaced"/>
</dbReference>
<feature type="region of interest" description="Disordered" evidence="6">
    <location>
        <begin position="290"/>
        <end position="313"/>
    </location>
</feature>
<sequence length="509" mass="55607">AHNFIDSLRQQCGQQTGAAVEADANICAVAPDVTMATTLSRSAQRTEHRRGAVQRAAAGAARRVQQNSDAKWPLTGRGVQRRHHRLDEATLVSAAAEVEGRQDDSAPGASDAALSSGRDTQGGHKFEPRSLDKPTACDACGRAALGDSLVSCRRCSATCHADCAAAGIGVACHEADSSPGVVTDENTAAATDDDLSADFNPDDDSAFVTAKELLLTAGFPADRSYTLSSLDSRLIDRTGIRLVTPTRPSMESGGGGGGSKVRSFFAAWTPEKLGAHLFLLSERLPGQEFRVQSAASSSHPHSQHHLHHLSQQQQQQQLRFRGSLRVHVNLMRPVHSDKPAATFFLPRGHACLLHGLSSDLGADEVVWQLLAKLRIKDPAHKFGLYLHTVRGDCTVEVRRLHPQEKPLEILLSWTTLPPAEMRTAFDRRRFVLQETDTSSIDVSAAAPPLFYCPWDLFSVPELLNFLQILSLEQQQHERNIRKKFHDLRCALASRQLEIEQGMLREESEA</sequence>
<keyword evidence="4" id="KW-0862">Zinc</keyword>
<dbReference type="GO" id="GO:0046872">
    <property type="term" value="F:metal ion binding"/>
    <property type="evidence" value="ECO:0007669"/>
    <property type="project" value="UniProtKB-KW"/>
</dbReference>
<dbReference type="Gene3D" id="1.20.5.110">
    <property type="match status" value="1"/>
</dbReference>
<organism evidence="10 11">
    <name type="scientific">Macrostomum lignano</name>
    <dbReference type="NCBI Taxonomy" id="282301"/>
    <lineage>
        <taxon>Eukaryota</taxon>
        <taxon>Metazoa</taxon>
        <taxon>Spiralia</taxon>
        <taxon>Lophotrochozoa</taxon>
        <taxon>Platyhelminthes</taxon>
        <taxon>Rhabditophora</taxon>
        <taxon>Macrostomorpha</taxon>
        <taxon>Macrostomida</taxon>
        <taxon>Macrostomidae</taxon>
        <taxon>Macrostomum</taxon>
    </lineage>
</organism>
<dbReference type="InterPro" id="IPR033614">
    <property type="entry name" value="RASSF1-6"/>
</dbReference>
<dbReference type="PROSITE" id="PS50951">
    <property type="entry name" value="SARAH"/>
    <property type="match status" value="1"/>
</dbReference>
<dbReference type="Pfam" id="PF16517">
    <property type="entry name" value="Nore1-SARAH"/>
    <property type="match status" value="1"/>
</dbReference>
<reference evidence="11" key="1">
    <citation type="submission" date="2016-11" db="UniProtKB">
        <authorList>
            <consortium name="WormBaseParasite"/>
        </authorList>
    </citation>
    <scope>IDENTIFICATION</scope>
</reference>
<dbReference type="Pfam" id="PF00130">
    <property type="entry name" value="C1_1"/>
    <property type="match status" value="1"/>
</dbReference>
<evidence type="ECO:0000259" key="7">
    <source>
        <dbReference type="PROSITE" id="PS50081"/>
    </source>
</evidence>
<feature type="region of interest" description="Disordered" evidence="6">
    <location>
        <begin position="98"/>
        <end position="131"/>
    </location>
</feature>
<dbReference type="InterPro" id="IPR002219">
    <property type="entry name" value="PKC_DAG/PE"/>
</dbReference>